<evidence type="ECO:0000256" key="1">
    <source>
        <dbReference type="SAM" id="SignalP"/>
    </source>
</evidence>
<evidence type="ECO:0000313" key="3">
    <source>
        <dbReference type="Proteomes" id="UP000518752"/>
    </source>
</evidence>
<feature type="chain" id="PRO_5034211845" evidence="1">
    <location>
        <begin position="22"/>
        <end position="271"/>
    </location>
</feature>
<name>A0A8H5D8Q5_9AGAR</name>
<keyword evidence="1" id="KW-0732">Signal</keyword>
<proteinExistence type="predicted"/>
<sequence>MSYFTKDLLVLVLTLILAVHAAPYPAVNHRDVRIIGNAVRSNNDQDQVFNTSFQYEPSRLGRRALIQNRPTWLLSEFNEPKMLTDADKKVFDSELKDLKLGSQLKLTADTMHNGGIWNVKRYKGYSGSPGDLLLKVISLDLSKSDETFRRNFDYLNYGEVKALKQVGDFVASGYIKDPGLSTLKNLKNKVTSKPPSHSRVIIMKKKDGRTLLDMNAYAHLSSSQFETFATSVKELACKAAAEIAADKGVLHGEDFAILNQLVQQTFDSFIQ</sequence>
<reference evidence="2 3" key="1">
    <citation type="journal article" date="2020" name="ISME J.">
        <title>Uncovering the hidden diversity of litter-decomposition mechanisms in mushroom-forming fungi.</title>
        <authorList>
            <person name="Floudas D."/>
            <person name="Bentzer J."/>
            <person name="Ahren D."/>
            <person name="Johansson T."/>
            <person name="Persson P."/>
            <person name="Tunlid A."/>
        </authorList>
    </citation>
    <scope>NUCLEOTIDE SEQUENCE [LARGE SCALE GENOMIC DNA]</scope>
    <source>
        <strain evidence="2 3">CBS 406.79</strain>
    </source>
</reference>
<gene>
    <name evidence="2" type="ORF">D9757_012914</name>
</gene>
<dbReference type="AlphaFoldDB" id="A0A8H5D8Q5"/>
<dbReference type="EMBL" id="JAACJN010000248">
    <property type="protein sequence ID" value="KAF5355605.1"/>
    <property type="molecule type" value="Genomic_DNA"/>
</dbReference>
<dbReference type="OrthoDB" id="2914376at2759"/>
<keyword evidence="3" id="KW-1185">Reference proteome</keyword>
<accession>A0A8H5D8Q5</accession>
<protein>
    <submittedName>
        <fullName evidence="2">Uncharacterized protein</fullName>
    </submittedName>
</protein>
<comment type="caution">
    <text evidence="2">The sequence shown here is derived from an EMBL/GenBank/DDBJ whole genome shotgun (WGS) entry which is preliminary data.</text>
</comment>
<organism evidence="2 3">
    <name type="scientific">Collybiopsis confluens</name>
    <dbReference type="NCBI Taxonomy" id="2823264"/>
    <lineage>
        <taxon>Eukaryota</taxon>
        <taxon>Fungi</taxon>
        <taxon>Dikarya</taxon>
        <taxon>Basidiomycota</taxon>
        <taxon>Agaricomycotina</taxon>
        <taxon>Agaricomycetes</taxon>
        <taxon>Agaricomycetidae</taxon>
        <taxon>Agaricales</taxon>
        <taxon>Marasmiineae</taxon>
        <taxon>Omphalotaceae</taxon>
        <taxon>Collybiopsis</taxon>
    </lineage>
</organism>
<evidence type="ECO:0000313" key="2">
    <source>
        <dbReference type="EMBL" id="KAF5355605.1"/>
    </source>
</evidence>
<feature type="signal peptide" evidence="1">
    <location>
        <begin position="1"/>
        <end position="21"/>
    </location>
</feature>
<dbReference type="Proteomes" id="UP000518752">
    <property type="component" value="Unassembled WGS sequence"/>
</dbReference>